<dbReference type="GO" id="GO:0005524">
    <property type="term" value="F:ATP binding"/>
    <property type="evidence" value="ECO:0007669"/>
    <property type="project" value="InterPro"/>
</dbReference>
<dbReference type="GO" id="GO:0006419">
    <property type="term" value="P:alanyl-tRNA aminoacylation"/>
    <property type="evidence" value="ECO:0007669"/>
    <property type="project" value="InterPro"/>
</dbReference>
<dbReference type="RefSeq" id="WP_115688567.1">
    <property type="nucleotide sequence ID" value="NZ_CP031417.1"/>
</dbReference>
<dbReference type="Pfam" id="PF01411">
    <property type="entry name" value="tRNA-synt_2c"/>
    <property type="match status" value="1"/>
</dbReference>
<dbReference type="InterPro" id="IPR051335">
    <property type="entry name" value="Alanyl-tRNA_Editing_Enzymes"/>
</dbReference>
<reference evidence="5 6" key="1">
    <citation type="submission" date="2018-07" db="EMBL/GenBank/DDBJ databases">
        <authorList>
            <person name="Quirk P.G."/>
            <person name="Krulwich T.A."/>
        </authorList>
    </citation>
    <scope>NUCLEOTIDE SEQUENCE [LARGE SCALE GENOMIC DNA]</scope>
    <source>
        <strain evidence="5 6">CC-BB4</strain>
    </source>
</reference>
<dbReference type="EMBL" id="CP031417">
    <property type="protein sequence ID" value="AXK79658.1"/>
    <property type="molecule type" value="Genomic_DNA"/>
</dbReference>
<dbReference type="Gene3D" id="3.30.980.10">
    <property type="entry name" value="Threonyl-trna Synthetase, Chain A, domain 2"/>
    <property type="match status" value="1"/>
</dbReference>
<feature type="domain" description="Threonyl/alanyl tRNA synthetase SAD" evidence="4">
    <location>
        <begin position="194"/>
        <end position="236"/>
    </location>
</feature>
<dbReference type="PANTHER" id="PTHR43462">
    <property type="entry name" value="ALANYL-TRNA EDITING PROTEIN"/>
    <property type="match status" value="1"/>
</dbReference>
<dbReference type="Proteomes" id="UP000254889">
    <property type="component" value="Chromosome"/>
</dbReference>
<dbReference type="InterPro" id="IPR012947">
    <property type="entry name" value="tRNA_SAD"/>
</dbReference>
<gene>
    <name evidence="5" type="ORF">DW352_03470</name>
</gene>
<accession>A0A345ZRW1</accession>
<dbReference type="GO" id="GO:0004813">
    <property type="term" value="F:alanine-tRNA ligase activity"/>
    <property type="evidence" value="ECO:0007669"/>
    <property type="project" value="InterPro"/>
</dbReference>
<dbReference type="InterPro" id="IPR018164">
    <property type="entry name" value="Ala-tRNA-synth_IIc_N"/>
</dbReference>
<dbReference type="PANTHER" id="PTHR43462:SF2">
    <property type="entry name" value="THREONYL AND ALANYL TRNA SYNTHETASE SECOND ADDITIONAL DOMAIN-CONTAINING PROTEIN"/>
    <property type="match status" value="1"/>
</dbReference>
<organism evidence="5 6">
    <name type="scientific">Pseudolabrys taiwanensis</name>
    <dbReference type="NCBI Taxonomy" id="331696"/>
    <lineage>
        <taxon>Bacteria</taxon>
        <taxon>Pseudomonadati</taxon>
        <taxon>Pseudomonadota</taxon>
        <taxon>Alphaproteobacteria</taxon>
        <taxon>Hyphomicrobiales</taxon>
        <taxon>Xanthobacteraceae</taxon>
        <taxon>Pseudolabrys</taxon>
    </lineage>
</organism>
<evidence type="ECO:0000259" key="4">
    <source>
        <dbReference type="SMART" id="SM00863"/>
    </source>
</evidence>
<keyword evidence="3" id="KW-0862">Zinc</keyword>
<dbReference type="InterPro" id="IPR009000">
    <property type="entry name" value="Transl_B-barrel_sf"/>
</dbReference>
<evidence type="ECO:0000256" key="1">
    <source>
        <dbReference type="ARBA" id="ARBA00001947"/>
    </source>
</evidence>
<dbReference type="AlphaFoldDB" id="A0A345ZRW1"/>
<evidence type="ECO:0000256" key="3">
    <source>
        <dbReference type="ARBA" id="ARBA00022833"/>
    </source>
</evidence>
<dbReference type="KEGG" id="ptaw:DW352_03470"/>
<comment type="cofactor">
    <cofactor evidence="1">
        <name>Zn(2+)</name>
        <dbReference type="ChEBI" id="CHEBI:29105"/>
    </cofactor>
</comment>
<dbReference type="SUPFAM" id="SSF50447">
    <property type="entry name" value="Translation proteins"/>
    <property type="match status" value="1"/>
</dbReference>
<dbReference type="SUPFAM" id="SSF55186">
    <property type="entry name" value="ThrRS/AlaRS common domain"/>
    <property type="match status" value="1"/>
</dbReference>
<dbReference type="Pfam" id="PF07973">
    <property type="entry name" value="tRNA_SAD"/>
    <property type="match status" value="1"/>
</dbReference>
<dbReference type="SMART" id="SM00863">
    <property type="entry name" value="tRNA_SAD"/>
    <property type="match status" value="1"/>
</dbReference>
<protein>
    <recommendedName>
        <fullName evidence="4">Threonyl/alanyl tRNA synthetase SAD domain-containing protein</fullName>
    </recommendedName>
</protein>
<dbReference type="GO" id="GO:0046872">
    <property type="term" value="F:metal ion binding"/>
    <property type="evidence" value="ECO:0007669"/>
    <property type="project" value="UniProtKB-KW"/>
</dbReference>
<proteinExistence type="predicted"/>
<dbReference type="InterPro" id="IPR018163">
    <property type="entry name" value="Thr/Ala-tRNA-synth_IIc_edit"/>
</dbReference>
<keyword evidence="6" id="KW-1185">Reference proteome</keyword>
<keyword evidence="2" id="KW-0479">Metal-binding</keyword>
<dbReference type="OrthoDB" id="9812949at2"/>
<evidence type="ECO:0000313" key="5">
    <source>
        <dbReference type="EMBL" id="AXK79658.1"/>
    </source>
</evidence>
<sequence>MTKLSYLDDTYTFEDTGTVQELGRDEKGGYLILDQTIFYPQGGGQPADKGFIRISGDDVPVSFVGFHDGRVRHYIPDTYFNQKYIGQLGALSVDQQQRELNARLHTAGHLVSHVIENLNENLIPVKGYHFNDGPYVEFLNERGVDVTALINGSNQQMATDIANTHAVSATLSDFPTISQLRPQLAPFIPKDKPSRIVTVGSYRSLPCGGTHVDNLKRLGSVKITKAKKQKENVRISYVLTEPL</sequence>
<dbReference type="Gene3D" id="2.40.30.130">
    <property type="match status" value="1"/>
</dbReference>
<name>A0A345ZRW1_9HYPH</name>
<evidence type="ECO:0000313" key="6">
    <source>
        <dbReference type="Proteomes" id="UP000254889"/>
    </source>
</evidence>
<evidence type="ECO:0000256" key="2">
    <source>
        <dbReference type="ARBA" id="ARBA00022723"/>
    </source>
</evidence>